<name>A0AA40GI32_9HYME</name>
<evidence type="ECO:0000313" key="1">
    <source>
        <dbReference type="EMBL" id="KAK1137889.1"/>
    </source>
</evidence>
<proteinExistence type="predicted"/>
<keyword evidence="2" id="KW-1185">Reference proteome</keyword>
<dbReference type="Proteomes" id="UP001177670">
    <property type="component" value="Unassembled WGS sequence"/>
</dbReference>
<sequence length="156" mass="17392">MGTSGAISRLYIANANKKDSGNYSCALADVAAATTVSVHVLNVVSLEHYKTLKQESPLAMPRYTCLETKTVGRRSFLARFAWISGFAMSNREKVARRGRRKDRWPSQKIGRSPEETLEQWGNITYVMHGVTNGHSECVVKTMSILFSKYNNAAWAS</sequence>
<accession>A0AA40GI32</accession>
<dbReference type="EMBL" id="JAHYIQ010000001">
    <property type="protein sequence ID" value="KAK1137889.1"/>
    <property type="molecule type" value="Genomic_DNA"/>
</dbReference>
<evidence type="ECO:0008006" key="3">
    <source>
        <dbReference type="Google" id="ProtNLM"/>
    </source>
</evidence>
<organism evidence="1 2">
    <name type="scientific">Melipona bicolor</name>
    <dbReference type="NCBI Taxonomy" id="60889"/>
    <lineage>
        <taxon>Eukaryota</taxon>
        <taxon>Metazoa</taxon>
        <taxon>Ecdysozoa</taxon>
        <taxon>Arthropoda</taxon>
        <taxon>Hexapoda</taxon>
        <taxon>Insecta</taxon>
        <taxon>Pterygota</taxon>
        <taxon>Neoptera</taxon>
        <taxon>Endopterygota</taxon>
        <taxon>Hymenoptera</taxon>
        <taxon>Apocrita</taxon>
        <taxon>Aculeata</taxon>
        <taxon>Apoidea</taxon>
        <taxon>Anthophila</taxon>
        <taxon>Apidae</taxon>
        <taxon>Melipona</taxon>
    </lineage>
</organism>
<reference evidence="1" key="1">
    <citation type="submission" date="2021-10" db="EMBL/GenBank/DDBJ databases">
        <title>Melipona bicolor Genome sequencing and assembly.</title>
        <authorList>
            <person name="Araujo N.S."/>
            <person name="Arias M.C."/>
        </authorList>
    </citation>
    <scope>NUCLEOTIDE SEQUENCE</scope>
    <source>
        <strain evidence="1">USP_2M_L1-L4_2017</strain>
        <tissue evidence="1">Whole body</tissue>
    </source>
</reference>
<evidence type="ECO:0000313" key="2">
    <source>
        <dbReference type="Proteomes" id="UP001177670"/>
    </source>
</evidence>
<dbReference type="AlphaFoldDB" id="A0AA40GI32"/>
<dbReference type="Gene3D" id="2.60.40.10">
    <property type="entry name" value="Immunoglobulins"/>
    <property type="match status" value="1"/>
</dbReference>
<gene>
    <name evidence="1" type="ORF">K0M31_002383</name>
</gene>
<protein>
    <recommendedName>
        <fullName evidence="3">Ig-like domain-containing protein</fullName>
    </recommendedName>
</protein>
<comment type="caution">
    <text evidence="1">The sequence shown here is derived from an EMBL/GenBank/DDBJ whole genome shotgun (WGS) entry which is preliminary data.</text>
</comment>
<dbReference type="InterPro" id="IPR013783">
    <property type="entry name" value="Ig-like_fold"/>
</dbReference>